<feature type="domain" description="F-box" evidence="1">
    <location>
        <begin position="53"/>
        <end position="99"/>
    </location>
</feature>
<evidence type="ECO:0000259" key="1">
    <source>
        <dbReference type="PROSITE" id="PS50181"/>
    </source>
</evidence>
<dbReference type="PROSITE" id="PS50181">
    <property type="entry name" value="FBOX"/>
    <property type="match status" value="1"/>
</dbReference>
<protein>
    <recommendedName>
        <fullName evidence="1">F-box domain-containing protein</fullName>
    </recommendedName>
</protein>
<dbReference type="GO" id="GO:0031398">
    <property type="term" value="P:positive regulation of protein ubiquitination"/>
    <property type="evidence" value="ECO:0007669"/>
    <property type="project" value="TreeGrafter"/>
</dbReference>
<dbReference type="InterPro" id="IPR001810">
    <property type="entry name" value="F-box_dom"/>
</dbReference>
<dbReference type="PANTHER" id="PTHR20933:SF4">
    <property type="entry name" value="F-BOX INVOLVED IN POLYQ PATHOGENESIS, ISOFORM A"/>
    <property type="match status" value="1"/>
</dbReference>
<dbReference type="AlphaFoldDB" id="A0A8W7PKB9"/>
<dbReference type="SUPFAM" id="SSF52047">
    <property type="entry name" value="RNI-like"/>
    <property type="match status" value="1"/>
</dbReference>
<dbReference type="Gene3D" id="1.20.1280.50">
    <property type="match status" value="1"/>
</dbReference>
<name>A0A8W7PKB9_ANOCL</name>
<dbReference type="Pfam" id="PF12937">
    <property type="entry name" value="F-box-like"/>
    <property type="match status" value="1"/>
</dbReference>
<organism evidence="2">
    <name type="scientific">Anopheles coluzzii</name>
    <name type="common">African malaria mosquito</name>
    <dbReference type="NCBI Taxonomy" id="1518534"/>
    <lineage>
        <taxon>Eukaryota</taxon>
        <taxon>Metazoa</taxon>
        <taxon>Ecdysozoa</taxon>
        <taxon>Arthropoda</taxon>
        <taxon>Hexapoda</taxon>
        <taxon>Insecta</taxon>
        <taxon>Pterygota</taxon>
        <taxon>Neoptera</taxon>
        <taxon>Endopterygota</taxon>
        <taxon>Diptera</taxon>
        <taxon>Nematocera</taxon>
        <taxon>Culicoidea</taxon>
        <taxon>Culicidae</taxon>
        <taxon>Anophelinae</taxon>
        <taxon>Anopheles</taxon>
    </lineage>
</organism>
<dbReference type="InterPro" id="IPR032675">
    <property type="entry name" value="LRR_dom_sf"/>
</dbReference>
<proteinExistence type="predicted"/>
<evidence type="ECO:0000313" key="2">
    <source>
        <dbReference type="EnsemblMetazoa" id="ACOM033222-PA.1"/>
    </source>
</evidence>
<accession>A0A8W7PKB9</accession>
<dbReference type="CDD" id="cd09917">
    <property type="entry name" value="F-box_SF"/>
    <property type="match status" value="1"/>
</dbReference>
<dbReference type="SMART" id="SM00256">
    <property type="entry name" value="FBOX"/>
    <property type="match status" value="1"/>
</dbReference>
<dbReference type="EnsemblMetazoa" id="ACOM033222-RA">
    <property type="protein sequence ID" value="ACOM033222-PA.1"/>
    <property type="gene ID" value="ACOM033222"/>
</dbReference>
<reference evidence="2" key="1">
    <citation type="submission" date="2022-08" db="UniProtKB">
        <authorList>
            <consortium name="EnsemblMetazoa"/>
        </authorList>
    </citation>
    <scope>IDENTIFICATION</scope>
</reference>
<dbReference type="Proteomes" id="UP000075882">
    <property type="component" value="Unassembled WGS sequence"/>
</dbReference>
<dbReference type="Gene3D" id="3.80.10.10">
    <property type="entry name" value="Ribonuclease Inhibitor"/>
    <property type="match status" value="1"/>
</dbReference>
<dbReference type="PANTHER" id="PTHR20933">
    <property type="entry name" value="F-BOX ONLY PROTEIN 33"/>
    <property type="match status" value="1"/>
</dbReference>
<dbReference type="VEuPathDB" id="VectorBase:ACON2_036932"/>
<dbReference type="SUPFAM" id="SSF81383">
    <property type="entry name" value="F-box domain"/>
    <property type="match status" value="1"/>
</dbReference>
<dbReference type="InterPro" id="IPR036047">
    <property type="entry name" value="F-box-like_dom_sf"/>
</dbReference>
<sequence length="429" mass="49304">HWLRIYGDRVVVIVCTLTKRLDFPKNTKWKTPQASVCVCDSSINTMCATYESDLHFDDLPFELVCEIFDYLPLRDIKTASSVCQRWNAIIFSEVYIHRFQLQLNLDYSLPVLKQMAQLLEASDREYYSVVLRANLGSPLTDARLRIVKLMIRLLASRSESLYFNMADFRIESCVSERLLRGRKLQVIDTRAKYIPLGMGLKESMLAAICEYAVELVDLVIAEMNINNPKALVPLSSLKHLKLLLISDYYPYVKPPEPPINLPGLENLSLIKVTDESCHYFRVDNLKRFFIHSTGTDAPRTMDFITQNITQVSRLCLHFTARSIQAEMIFGWLDRFPNLLALELAGVALPGDVLKQLSPANRLQKLIFVSCHLETLQLDGLLEKLAKLRLLCFDGCSLFHKQSGFHPVHYDDIEGLRQRLPHCRIMLDYD</sequence>